<keyword evidence="5 13" id="KW-0547">Nucleotide-binding</keyword>
<comment type="function">
    <text evidence="12">Required for assembly of the mitotic spindle.</text>
</comment>
<evidence type="ECO:0000256" key="16">
    <source>
        <dbReference type="SAM" id="MobiDB-lite"/>
    </source>
</evidence>
<name>A0A8B8V0S0_SACPA</name>
<dbReference type="PRINTS" id="PR00380">
    <property type="entry name" value="KINESINHEAVY"/>
</dbReference>
<evidence type="ECO:0000256" key="4">
    <source>
        <dbReference type="ARBA" id="ARBA00022701"/>
    </source>
</evidence>
<accession>A0A8B8V0S0</accession>
<dbReference type="GO" id="GO:0007018">
    <property type="term" value="P:microtubule-based movement"/>
    <property type="evidence" value="ECO:0007669"/>
    <property type="project" value="InterPro"/>
</dbReference>
<feature type="binding site" evidence="13">
    <location>
        <begin position="202"/>
        <end position="209"/>
    </location>
    <ligand>
        <name>ATP</name>
        <dbReference type="ChEBI" id="CHEBI:30616"/>
    </ligand>
</feature>
<keyword evidence="9 13" id="KW-0505">Motor protein</keyword>
<dbReference type="AlphaFoldDB" id="A0A8B8V0S0"/>
<reference evidence="18" key="3">
    <citation type="submission" date="2025-07" db="EMBL/GenBank/DDBJ databases">
        <authorList>
            <consortium name="NCBI Genome Project"/>
        </authorList>
    </citation>
    <scope>NUCLEOTIDE SEQUENCE</scope>
    <source>
        <strain evidence="18">CBS432</strain>
    </source>
</reference>
<evidence type="ECO:0000313" key="18">
    <source>
        <dbReference type="RefSeq" id="XP_033769615.1"/>
    </source>
</evidence>
<proteinExistence type="inferred from homology"/>
<evidence type="ECO:0000256" key="2">
    <source>
        <dbReference type="ARBA" id="ARBA00022490"/>
    </source>
</evidence>
<dbReference type="GO" id="GO:0051301">
    <property type="term" value="P:cell division"/>
    <property type="evidence" value="ECO:0007669"/>
    <property type="project" value="UniProtKB-KW"/>
</dbReference>
<feature type="compositionally biased region" description="Polar residues" evidence="16">
    <location>
        <begin position="88"/>
        <end position="105"/>
    </location>
</feature>
<feature type="compositionally biased region" description="Low complexity" evidence="16">
    <location>
        <begin position="1"/>
        <end position="28"/>
    </location>
</feature>
<comment type="subcellular location">
    <subcellularLocation>
        <location evidence="1">Cytoplasm</location>
        <location evidence="1">Cytoskeleton</location>
    </subcellularLocation>
</comment>
<dbReference type="PROSITE" id="PS00411">
    <property type="entry name" value="KINESIN_MOTOR_1"/>
    <property type="match status" value="1"/>
</dbReference>
<evidence type="ECO:0000256" key="11">
    <source>
        <dbReference type="ARBA" id="ARBA00023306"/>
    </source>
</evidence>
<evidence type="ECO:0000256" key="13">
    <source>
        <dbReference type="PROSITE-ProRule" id="PRU00283"/>
    </source>
</evidence>
<reference evidence="18" key="1">
    <citation type="journal article" date="2017" name="Nat. Genet.">
        <title>Contrasting evolutionary genome dynamics between domesticated and wild yeasts.</title>
        <authorList>
            <person name="Yue J.X."/>
            <person name="Li J."/>
            <person name="Aigrain L."/>
            <person name="Hallin J."/>
            <person name="Persson K."/>
            <person name="Oliver K."/>
            <person name="Bergstrom A."/>
            <person name="Coupland P."/>
            <person name="Warringer J."/>
            <person name="Lagomarsino M.C."/>
            <person name="Fischer G."/>
            <person name="Durbin R."/>
            <person name="Liti G."/>
        </authorList>
    </citation>
    <scope>NUCLEOTIDE SEQUENCE</scope>
    <source>
        <strain evidence="18">CBS432</strain>
    </source>
</reference>
<gene>
    <name evidence="18" type="primary">KIP2</name>
    <name evidence="18" type="ORF">SPAR_P01180</name>
</gene>
<evidence type="ECO:0000256" key="15">
    <source>
        <dbReference type="SAM" id="Coils"/>
    </source>
</evidence>
<evidence type="ECO:0000256" key="1">
    <source>
        <dbReference type="ARBA" id="ARBA00004245"/>
    </source>
</evidence>
<keyword evidence="7 13" id="KW-0067">ATP-binding</keyword>
<dbReference type="Gene3D" id="3.40.850.10">
    <property type="entry name" value="Kinesin motor domain"/>
    <property type="match status" value="1"/>
</dbReference>
<keyword evidence="3" id="KW-0132">Cell division</keyword>
<keyword evidence="11" id="KW-0131">Cell cycle</keyword>
<evidence type="ECO:0000256" key="3">
    <source>
        <dbReference type="ARBA" id="ARBA00022618"/>
    </source>
</evidence>
<evidence type="ECO:0000256" key="7">
    <source>
        <dbReference type="ARBA" id="ARBA00022840"/>
    </source>
</evidence>
<dbReference type="OrthoDB" id="3176171at2759"/>
<keyword evidence="10" id="KW-0206">Cytoskeleton</keyword>
<evidence type="ECO:0000256" key="9">
    <source>
        <dbReference type="ARBA" id="ARBA00023175"/>
    </source>
</evidence>
<evidence type="ECO:0000256" key="10">
    <source>
        <dbReference type="ARBA" id="ARBA00023212"/>
    </source>
</evidence>
<protein>
    <recommendedName>
        <fullName evidence="14">Kinesin-like protein</fullName>
    </recommendedName>
</protein>
<dbReference type="RefSeq" id="XP_033769615.1">
    <property type="nucleotide sequence ID" value="XM_033913724.1"/>
</dbReference>
<dbReference type="PANTHER" id="PTHR47968:SF36">
    <property type="entry name" value="KINESIN HEAVY CHAIN ISOFORM X1"/>
    <property type="match status" value="1"/>
</dbReference>
<feature type="compositionally biased region" description="Low complexity" evidence="16">
    <location>
        <begin position="40"/>
        <end position="63"/>
    </location>
</feature>
<organism evidence="18">
    <name type="scientific">Saccharomyces paradoxus</name>
    <name type="common">Yeast</name>
    <name type="synonym">Saccharomyces douglasii</name>
    <dbReference type="NCBI Taxonomy" id="27291"/>
    <lineage>
        <taxon>Eukaryota</taxon>
        <taxon>Fungi</taxon>
        <taxon>Dikarya</taxon>
        <taxon>Ascomycota</taxon>
        <taxon>Saccharomycotina</taxon>
        <taxon>Saccharomycetes</taxon>
        <taxon>Saccharomycetales</taxon>
        <taxon>Saccharomycetaceae</taxon>
        <taxon>Saccharomyces</taxon>
    </lineage>
</organism>
<dbReference type="SMART" id="SM00129">
    <property type="entry name" value="KISc"/>
    <property type="match status" value="1"/>
</dbReference>
<dbReference type="GO" id="GO:0005874">
    <property type="term" value="C:microtubule"/>
    <property type="evidence" value="ECO:0007669"/>
    <property type="project" value="UniProtKB-KW"/>
</dbReference>
<evidence type="ECO:0000256" key="5">
    <source>
        <dbReference type="ARBA" id="ARBA00022741"/>
    </source>
</evidence>
<evidence type="ECO:0000256" key="6">
    <source>
        <dbReference type="ARBA" id="ARBA00022776"/>
    </source>
</evidence>
<feature type="region of interest" description="Disordered" evidence="16">
    <location>
        <begin position="1"/>
        <end position="140"/>
    </location>
</feature>
<keyword evidence="2" id="KW-0963">Cytoplasm</keyword>
<dbReference type="InterPro" id="IPR001752">
    <property type="entry name" value="Kinesin_motor_dom"/>
</dbReference>
<dbReference type="GO" id="GO:0008017">
    <property type="term" value="F:microtubule binding"/>
    <property type="evidence" value="ECO:0007669"/>
    <property type="project" value="InterPro"/>
</dbReference>
<dbReference type="InterPro" id="IPR036961">
    <property type="entry name" value="Kinesin_motor_dom_sf"/>
</dbReference>
<dbReference type="FunFam" id="3.40.850.10:FF:000073">
    <property type="entry name" value="Kinesin-like protein"/>
    <property type="match status" value="1"/>
</dbReference>
<dbReference type="GO" id="GO:0003777">
    <property type="term" value="F:microtubule motor activity"/>
    <property type="evidence" value="ECO:0007669"/>
    <property type="project" value="InterPro"/>
</dbReference>
<feature type="coiled-coil region" evidence="15">
    <location>
        <begin position="618"/>
        <end position="683"/>
    </location>
</feature>
<dbReference type="KEGG" id="spao:SPAR_P01180"/>
<dbReference type="VEuPathDB" id="FungiDB:SPAR_P01180"/>
<dbReference type="GO" id="GO:0005524">
    <property type="term" value="F:ATP binding"/>
    <property type="evidence" value="ECO:0007669"/>
    <property type="project" value="UniProtKB-UniRule"/>
</dbReference>
<evidence type="ECO:0000256" key="12">
    <source>
        <dbReference type="ARBA" id="ARBA00054086"/>
    </source>
</evidence>
<keyword evidence="4 14" id="KW-0493">Microtubule</keyword>
<evidence type="ECO:0000259" key="17">
    <source>
        <dbReference type="PROSITE" id="PS50067"/>
    </source>
</evidence>
<comment type="similarity">
    <text evidence="13 14">Belongs to the TRAFAC class myosin-kinesin ATPase superfamily. Kinesin family.</text>
</comment>
<keyword evidence="8 15" id="KW-0175">Coiled coil</keyword>
<dbReference type="GeneID" id="54634060"/>
<dbReference type="PROSITE" id="PS50067">
    <property type="entry name" value="KINESIN_MOTOR_2"/>
    <property type="match status" value="1"/>
</dbReference>
<dbReference type="InterPro" id="IPR027640">
    <property type="entry name" value="Kinesin-like_fam"/>
</dbReference>
<feature type="compositionally biased region" description="Polar residues" evidence="16">
    <location>
        <begin position="127"/>
        <end position="140"/>
    </location>
</feature>
<feature type="compositionally biased region" description="Low complexity" evidence="16">
    <location>
        <begin position="418"/>
        <end position="441"/>
    </location>
</feature>
<feature type="domain" description="Kinesin motor" evidence="17">
    <location>
        <begin position="102"/>
        <end position="493"/>
    </location>
</feature>
<keyword evidence="6" id="KW-0498">Mitosis</keyword>
<dbReference type="InterPro" id="IPR027417">
    <property type="entry name" value="P-loop_NTPase"/>
</dbReference>
<dbReference type="SUPFAM" id="SSF52540">
    <property type="entry name" value="P-loop containing nucleoside triphosphate hydrolases"/>
    <property type="match status" value="1"/>
</dbReference>
<dbReference type="PANTHER" id="PTHR47968">
    <property type="entry name" value="CENTROMERE PROTEIN E"/>
    <property type="match status" value="1"/>
</dbReference>
<feature type="region of interest" description="Disordered" evidence="16">
    <location>
        <begin position="416"/>
        <end position="444"/>
    </location>
</feature>
<dbReference type="Pfam" id="PF00225">
    <property type="entry name" value="Kinesin"/>
    <property type="match status" value="1"/>
</dbReference>
<feature type="compositionally biased region" description="Polar residues" evidence="16">
    <location>
        <begin position="29"/>
        <end position="39"/>
    </location>
</feature>
<evidence type="ECO:0000256" key="8">
    <source>
        <dbReference type="ARBA" id="ARBA00023054"/>
    </source>
</evidence>
<dbReference type="CDD" id="cd01374">
    <property type="entry name" value="KISc_CENP_E"/>
    <property type="match status" value="1"/>
</dbReference>
<sequence>MIQKMSPSLRRPSTRSSSGSSNIPQSPSVRSTSSFSNLTRNSMRSVSNSGSQSVSASTTRSNSPLRSVSAKSDPFLHPGRIRVRRSDSINNSSRKNDTYTGSITVTIRPKPRSIGPSHDNVGLKSPRYSQPRSNSQHGSNTFVRDPWFITNDKTIVHEEIGEFKFDHVFASHCTNLEVYERTSKPMIDKLLMGFNATIFAYGMTGSGKTFTMSGNEQELGLIPLSVSYLFTNIMEQSMNGDKKFDVIISYLEIYNERIYDLLETGLEESGSRLGTPSRLYMGKSNNNGLGIELKIRDDSQYGVKVIGLTERRCKSSEELLRWISIGDKSRKIGETDYNARSSRSHAIVLIRLTSTDVKNGTSRSSTLSLCDLAGSERATGQQERRKEGSFINKSLLALGTVISKLSADKMNLMGSNIPATPGSGSSSSSGSTANNSSAPSNHIPYRDSKLTRLLQPALSGDSIVTTICTVDTRNDAAAETMNTLRFASRAKNVALHVSKKSIINNGNIDGDKDRTIELLRRQLEDQRRMISELKNRSNLGEPLTKSFNESNYKDTTAIGNGGDPNLALMKAENRILKYKLENCEKLLDKDVVDLQDSEVMEIVEMLPFEVGTLLETKFQGLESQIRQYRKYTQKLEDKIMALEKSGHTAAPLTGCDGNEVMELQKMLERKDKMIEALQSAKRLRDRALKPLVNAQQSPHPIVDSDKLN</sequence>
<reference evidence="18" key="4">
    <citation type="submission" date="2025-08" db="UniProtKB">
        <authorList>
            <consortium name="RefSeq"/>
        </authorList>
    </citation>
    <scope>IDENTIFICATION</scope>
    <source>
        <strain evidence="18">CBS432</strain>
    </source>
</reference>
<dbReference type="InterPro" id="IPR019821">
    <property type="entry name" value="Kinesin_motor_CS"/>
</dbReference>
<evidence type="ECO:0000256" key="14">
    <source>
        <dbReference type="RuleBase" id="RU000394"/>
    </source>
</evidence>
<reference evidence="18" key="2">
    <citation type="submission" date="2020-01" db="EMBL/GenBank/DDBJ databases">
        <title>Population-level Yeast Reference Genomes.</title>
        <authorList>
            <person name="Yue J.-X."/>
        </authorList>
    </citation>
    <scope>NUCLEOTIDE SEQUENCE</scope>
    <source>
        <strain evidence="18">CBS432</strain>
    </source>
</reference>